<dbReference type="Proteomes" id="UP000805193">
    <property type="component" value="Unassembled WGS sequence"/>
</dbReference>
<sequence>MLGVFATAVAMEEAGAQSAGFKPRFSLYSIERLLAGGVVTSGAQPPPLSTVMTTSTSAAVLDYSLAQQSSRTDISARSRGHRVEVSDAEPSSMASRTLSASPGSPDDFVPPGPSTSSNGRGAEDGSGGTKPRKVRRSRTTFTTFQLHQLERAFEKTQYPDVFTREELALRLDLSEARVQVWFQNRRAKWRKREKALGRDSPPPPPPPLGCPGSESRGHGPCLAPFLGHPADIFAASGPFGSAGDPFWATPQSALVAATLGSWTPKLYMLPAPFPAAGPCPLFDPGSNHKRVGAGQKSPSTPGSSSSLDLLRIKAKEHAAKRTTSRRITKDGKTHDTSFYVANGPSNARDGIHEVPLNFTGDLI</sequence>
<comment type="caution">
    <text evidence="1">The sequence shown here is derived from an EMBL/GenBank/DDBJ whole genome shotgun (WGS) entry which is preliminary data.</text>
</comment>
<accession>A0AC60PC67</accession>
<dbReference type="EMBL" id="JABSTQ010010861">
    <property type="protein sequence ID" value="KAG0417294.1"/>
    <property type="molecule type" value="Genomic_DNA"/>
</dbReference>
<reference evidence="1 2" key="1">
    <citation type="journal article" date="2020" name="Cell">
        <title>Large-Scale Comparative Analyses of Tick Genomes Elucidate Their Genetic Diversity and Vector Capacities.</title>
        <authorList>
            <consortium name="Tick Genome and Microbiome Consortium (TIGMIC)"/>
            <person name="Jia N."/>
            <person name="Wang J."/>
            <person name="Shi W."/>
            <person name="Du L."/>
            <person name="Sun Y."/>
            <person name="Zhan W."/>
            <person name="Jiang J.F."/>
            <person name="Wang Q."/>
            <person name="Zhang B."/>
            <person name="Ji P."/>
            <person name="Bell-Sakyi L."/>
            <person name="Cui X.M."/>
            <person name="Yuan T.T."/>
            <person name="Jiang B.G."/>
            <person name="Yang W.F."/>
            <person name="Lam T.T."/>
            <person name="Chang Q.C."/>
            <person name="Ding S.J."/>
            <person name="Wang X.J."/>
            <person name="Zhu J.G."/>
            <person name="Ruan X.D."/>
            <person name="Zhao L."/>
            <person name="Wei J.T."/>
            <person name="Ye R.Z."/>
            <person name="Que T.C."/>
            <person name="Du C.H."/>
            <person name="Zhou Y.H."/>
            <person name="Cheng J.X."/>
            <person name="Dai P.F."/>
            <person name="Guo W.B."/>
            <person name="Han X.H."/>
            <person name="Huang E.J."/>
            <person name="Li L.F."/>
            <person name="Wei W."/>
            <person name="Gao Y.C."/>
            <person name="Liu J.Z."/>
            <person name="Shao H.Z."/>
            <person name="Wang X."/>
            <person name="Wang C.C."/>
            <person name="Yang T.C."/>
            <person name="Huo Q.B."/>
            <person name="Li W."/>
            <person name="Chen H.Y."/>
            <person name="Chen S.E."/>
            <person name="Zhou L.G."/>
            <person name="Ni X.B."/>
            <person name="Tian J.H."/>
            <person name="Sheng Y."/>
            <person name="Liu T."/>
            <person name="Pan Y.S."/>
            <person name="Xia L.Y."/>
            <person name="Li J."/>
            <person name="Zhao F."/>
            <person name="Cao W.C."/>
        </authorList>
    </citation>
    <scope>NUCLEOTIDE SEQUENCE [LARGE SCALE GENOMIC DNA]</scope>
    <source>
        <strain evidence="1">Iper-2018</strain>
    </source>
</reference>
<keyword evidence="2" id="KW-1185">Reference proteome</keyword>
<name>A0AC60PC67_IXOPE</name>
<evidence type="ECO:0000313" key="2">
    <source>
        <dbReference type="Proteomes" id="UP000805193"/>
    </source>
</evidence>
<organism evidence="1 2">
    <name type="scientific">Ixodes persulcatus</name>
    <name type="common">Taiga tick</name>
    <dbReference type="NCBI Taxonomy" id="34615"/>
    <lineage>
        <taxon>Eukaryota</taxon>
        <taxon>Metazoa</taxon>
        <taxon>Ecdysozoa</taxon>
        <taxon>Arthropoda</taxon>
        <taxon>Chelicerata</taxon>
        <taxon>Arachnida</taxon>
        <taxon>Acari</taxon>
        <taxon>Parasitiformes</taxon>
        <taxon>Ixodida</taxon>
        <taxon>Ixodoidea</taxon>
        <taxon>Ixodidae</taxon>
        <taxon>Ixodinae</taxon>
        <taxon>Ixodes</taxon>
    </lineage>
</organism>
<protein>
    <submittedName>
        <fullName evidence="1">Uncharacterized protein</fullName>
    </submittedName>
</protein>
<proteinExistence type="predicted"/>
<gene>
    <name evidence="1" type="ORF">HPB47_005727</name>
</gene>
<evidence type="ECO:0000313" key="1">
    <source>
        <dbReference type="EMBL" id="KAG0417294.1"/>
    </source>
</evidence>